<dbReference type="AlphaFoldDB" id="A0A7Z0MPG1"/>
<accession>A0A7Z0MPG1</accession>
<dbReference type="EMBL" id="JACCHS010000094">
    <property type="protein sequence ID" value="NYT47157.1"/>
    <property type="molecule type" value="Genomic_DNA"/>
</dbReference>
<reference evidence="2 3" key="1">
    <citation type="submission" date="2020-05" db="EMBL/GenBank/DDBJ databases">
        <title>Horizontal transmission and recombination maintain forever young bacterial symbiont genomes.</title>
        <authorList>
            <person name="Russell S.L."/>
            <person name="Pepper-Tunick E."/>
            <person name="Svedberg J."/>
            <person name="Byrne A."/>
            <person name="Ruelas Castillo J."/>
            <person name="Vollmers C."/>
            <person name="Beinart R.A."/>
            <person name="Corbett-Detig R."/>
        </authorList>
    </citation>
    <scope>NUCLEOTIDE SEQUENCE [LARGE SCALE GENOMIC DNA]</scope>
    <source>
        <strain evidence="2">4727-3</strain>
    </source>
</reference>
<protein>
    <submittedName>
        <fullName evidence="2">Putative lipoprotein</fullName>
    </submittedName>
</protein>
<name>A0A7Z0MPG1_9GAMM</name>
<evidence type="ECO:0000313" key="3">
    <source>
        <dbReference type="Proteomes" id="UP000537890"/>
    </source>
</evidence>
<dbReference type="Proteomes" id="UP000537890">
    <property type="component" value="Unassembled WGS sequence"/>
</dbReference>
<dbReference type="NCBIfam" id="NF033171">
    <property type="entry name" value="lipo_LIC11139"/>
    <property type="match status" value="1"/>
</dbReference>
<feature type="compositionally biased region" description="Polar residues" evidence="1">
    <location>
        <begin position="1"/>
        <end position="11"/>
    </location>
</feature>
<feature type="region of interest" description="Disordered" evidence="1">
    <location>
        <begin position="1"/>
        <end position="41"/>
    </location>
</feature>
<evidence type="ECO:0000313" key="2">
    <source>
        <dbReference type="EMBL" id="NYT47157.1"/>
    </source>
</evidence>
<keyword evidence="2" id="KW-0449">Lipoprotein</keyword>
<gene>
    <name evidence="2" type="ORF">H0A75_05770</name>
</gene>
<evidence type="ECO:0000256" key="1">
    <source>
        <dbReference type="SAM" id="MobiDB-lite"/>
    </source>
</evidence>
<feature type="compositionally biased region" description="Low complexity" evidence="1">
    <location>
        <begin position="12"/>
        <end position="37"/>
    </location>
</feature>
<comment type="caution">
    <text evidence="2">The sequence shown here is derived from an EMBL/GenBank/DDBJ whole genome shotgun (WGS) entry which is preliminary data.</text>
</comment>
<organism evidence="2 3">
    <name type="scientific">Candidatus Methanofishera endochildressiae</name>
    <dbReference type="NCBI Taxonomy" id="2738884"/>
    <lineage>
        <taxon>Bacteria</taxon>
        <taxon>Pseudomonadati</taxon>
        <taxon>Pseudomonadota</taxon>
        <taxon>Gammaproteobacteria</taxon>
        <taxon>Candidatus Methanofishera</taxon>
    </lineage>
</organism>
<sequence length="134" mass="14352">MSLAQGCSFSHSSESSSDSSGSSSKSSGSSSSSTSSESSKDTEEYQQLIISYSSAYLSTADFDRFAFSRGVSEIATANGITNWEDDDATLIAIGRALKKSNITGSAFETYKDQIANSDADRMKLIQKGYEMKKD</sequence>
<proteinExistence type="predicted"/>